<keyword evidence="5" id="KW-0406">Ion transport</keyword>
<evidence type="ECO:0000313" key="11">
    <source>
        <dbReference type="EMBL" id="PWB95918.1"/>
    </source>
</evidence>
<dbReference type="GO" id="GO:0005254">
    <property type="term" value="F:chloride channel activity"/>
    <property type="evidence" value="ECO:0007669"/>
    <property type="project" value="UniProtKB-KW"/>
</dbReference>
<feature type="transmembrane region" description="Helical" evidence="10">
    <location>
        <begin position="247"/>
        <end position="271"/>
    </location>
</feature>
<comment type="caution">
    <text evidence="11">The sequence shown here is derived from an EMBL/GenBank/DDBJ whole genome shotgun (WGS) entry which is preliminary data.</text>
</comment>
<name>A0A2U1SWE3_METSR</name>
<evidence type="ECO:0000256" key="9">
    <source>
        <dbReference type="ARBA" id="ARBA00023303"/>
    </source>
</evidence>
<dbReference type="EMBL" id="PUIV01000001">
    <property type="protein sequence ID" value="PWB95918.1"/>
    <property type="molecule type" value="Genomic_DNA"/>
</dbReference>
<keyword evidence="4 10" id="KW-1133">Transmembrane helix</keyword>
<evidence type="ECO:0000256" key="8">
    <source>
        <dbReference type="ARBA" id="ARBA00023214"/>
    </source>
</evidence>
<dbReference type="InterPro" id="IPR001807">
    <property type="entry name" value="ClC"/>
</dbReference>
<evidence type="ECO:0000313" key="12">
    <source>
        <dbReference type="Proteomes" id="UP000245137"/>
    </source>
</evidence>
<evidence type="ECO:0000256" key="2">
    <source>
        <dbReference type="ARBA" id="ARBA00022448"/>
    </source>
</evidence>
<keyword evidence="2" id="KW-0813">Transport</keyword>
<dbReference type="CDD" id="cd01031">
    <property type="entry name" value="EriC"/>
    <property type="match status" value="1"/>
</dbReference>
<dbReference type="OrthoDB" id="9767361at2"/>
<dbReference type="PANTHER" id="PTHR43427:SF6">
    <property type="entry name" value="CHLORIDE CHANNEL PROTEIN CLC-E"/>
    <property type="match status" value="1"/>
</dbReference>
<dbReference type="GO" id="GO:0034707">
    <property type="term" value="C:chloride channel complex"/>
    <property type="evidence" value="ECO:0007669"/>
    <property type="project" value="UniProtKB-KW"/>
</dbReference>
<keyword evidence="6 10" id="KW-0472">Membrane</keyword>
<evidence type="ECO:0000256" key="3">
    <source>
        <dbReference type="ARBA" id="ARBA00022692"/>
    </source>
</evidence>
<dbReference type="Proteomes" id="UP000245137">
    <property type="component" value="Unassembled WGS sequence"/>
</dbReference>
<dbReference type="NCBIfam" id="NF003640">
    <property type="entry name" value="PRK05277.1"/>
    <property type="match status" value="1"/>
</dbReference>
<evidence type="ECO:0000256" key="7">
    <source>
        <dbReference type="ARBA" id="ARBA00023173"/>
    </source>
</evidence>
<feature type="transmembrane region" description="Helical" evidence="10">
    <location>
        <begin position="488"/>
        <end position="506"/>
    </location>
</feature>
<feature type="transmembrane region" description="Helical" evidence="10">
    <location>
        <begin position="147"/>
        <end position="168"/>
    </location>
</feature>
<evidence type="ECO:0000256" key="5">
    <source>
        <dbReference type="ARBA" id="ARBA00023065"/>
    </source>
</evidence>
<proteinExistence type="predicted"/>
<accession>A0A2U1SWE3</accession>
<sequence>MPEFSEENARALLALATFIGAAALPFLFRLAFGRRRRKGRSRAFVSVALALGRRRRLVLLRTAGAERLLLLGEKSDLAVEADVAAAAPPPAEEPQEPSQLQGLFPLGLVSLFAGVAVGTLCGAFRLALDAAGRLRSSIPDWFADRPLLGVAIMAAGAALAAGLAAFLVRRFVPAAVGSGIPHVESVIDGDEPPSPPLLLPVKFVGGLLAIGAGLALGREGPSVQMGATLAHQFGRYFRYDWRDQQSLLAAGAGAGLAAAFNAPLAGAAFVLEELLRRFDMRHATIALGASVGAISVVRLMDGPTPELSVATHYQTGTLDVPLGLALGAAMGLASLAYNRAILGALDIADRSRWPAETKAALVGAGVGAIGFLAPDLVGGGDNLTQKTLDGAFALDALPLVFALRFTLGVVSYAAGTPGGLFAPLLALGAEIGLFFGLLIAGLFIPGEDAQAMGMKFALIGMAAFFAAVVRAPLTGMILITEMTDNSELLLPMLAACFSAMAIAAVCRNEPIYDALKDRSARLARRAET</sequence>
<organism evidence="11 12">
    <name type="scientific">Methylosinus sporium</name>
    <dbReference type="NCBI Taxonomy" id="428"/>
    <lineage>
        <taxon>Bacteria</taxon>
        <taxon>Pseudomonadati</taxon>
        <taxon>Pseudomonadota</taxon>
        <taxon>Alphaproteobacteria</taxon>
        <taxon>Hyphomicrobiales</taxon>
        <taxon>Methylocystaceae</taxon>
        <taxon>Methylosinus</taxon>
    </lineage>
</organism>
<feature type="transmembrane region" description="Helical" evidence="10">
    <location>
        <begin position="12"/>
        <end position="32"/>
    </location>
</feature>
<evidence type="ECO:0000256" key="4">
    <source>
        <dbReference type="ARBA" id="ARBA00022989"/>
    </source>
</evidence>
<keyword evidence="3 10" id="KW-0812">Transmembrane</keyword>
<dbReference type="AlphaFoldDB" id="A0A2U1SWE3"/>
<dbReference type="PRINTS" id="PR00762">
    <property type="entry name" value="CLCHANNEL"/>
</dbReference>
<keyword evidence="12" id="KW-1185">Reference proteome</keyword>
<keyword evidence="8" id="KW-0868">Chloride</keyword>
<feature type="transmembrane region" description="Helical" evidence="10">
    <location>
        <begin position="456"/>
        <end position="482"/>
    </location>
</feature>
<evidence type="ECO:0000256" key="1">
    <source>
        <dbReference type="ARBA" id="ARBA00004141"/>
    </source>
</evidence>
<evidence type="ECO:0000256" key="10">
    <source>
        <dbReference type="SAM" id="Phobius"/>
    </source>
</evidence>
<keyword evidence="7" id="KW-0869">Chloride channel</keyword>
<dbReference type="InterPro" id="IPR050368">
    <property type="entry name" value="ClC-type_chloride_channel"/>
</dbReference>
<reference evidence="11 12" key="1">
    <citation type="journal article" date="2018" name="Appl. Microbiol. Biotechnol.">
        <title>Co-cultivation of the strictly anaerobic methanogen Methanosarcina barkeri with aerobic methanotrophs in an oxygen-limited membrane bioreactor.</title>
        <authorList>
            <person name="In 't Zandt M.H."/>
            <person name="van den Bosch T.J.M."/>
            <person name="Rijkers R."/>
            <person name="van Kessel M.A.H.J."/>
            <person name="Jetten M.S.M."/>
            <person name="Welte C.U."/>
        </authorList>
    </citation>
    <scope>NUCLEOTIDE SEQUENCE [LARGE SCALE GENOMIC DNA]</scope>
    <source>
        <strain evidence="11 12">DSM 17706</strain>
    </source>
</reference>
<comment type="subcellular location">
    <subcellularLocation>
        <location evidence="1">Membrane</location>
        <topology evidence="1">Multi-pass membrane protein</topology>
    </subcellularLocation>
</comment>
<feature type="transmembrane region" description="Helical" evidence="10">
    <location>
        <begin position="103"/>
        <end position="127"/>
    </location>
</feature>
<dbReference type="RefSeq" id="WP_108915582.1">
    <property type="nucleotide sequence ID" value="NZ_BGJY01000001.1"/>
</dbReference>
<dbReference type="Pfam" id="PF00654">
    <property type="entry name" value="Voltage_CLC"/>
    <property type="match status" value="1"/>
</dbReference>
<keyword evidence="9" id="KW-0407">Ion channel</keyword>
<feature type="transmembrane region" description="Helical" evidence="10">
    <location>
        <begin position="420"/>
        <end position="444"/>
    </location>
</feature>
<gene>
    <name evidence="11" type="ORF">C5689_00135</name>
</gene>
<dbReference type="SUPFAM" id="SSF81340">
    <property type="entry name" value="Clc chloride channel"/>
    <property type="match status" value="1"/>
</dbReference>
<evidence type="ECO:0000256" key="6">
    <source>
        <dbReference type="ARBA" id="ARBA00023136"/>
    </source>
</evidence>
<dbReference type="InterPro" id="IPR014743">
    <property type="entry name" value="Cl-channel_core"/>
</dbReference>
<dbReference type="PANTHER" id="PTHR43427">
    <property type="entry name" value="CHLORIDE CHANNEL PROTEIN CLC-E"/>
    <property type="match status" value="1"/>
</dbReference>
<feature type="transmembrane region" description="Helical" evidence="10">
    <location>
        <begin position="392"/>
        <end position="414"/>
    </location>
</feature>
<dbReference type="Gene3D" id="1.10.3080.10">
    <property type="entry name" value="Clc chloride channel"/>
    <property type="match status" value="1"/>
</dbReference>
<protein>
    <submittedName>
        <fullName evidence="11">H(+)/Cl(-) exchange transporter ClcA</fullName>
    </submittedName>
</protein>
<feature type="transmembrane region" description="Helical" evidence="10">
    <location>
        <begin position="320"/>
        <end position="342"/>
    </location>
</feature>